<name>A0A163HH78_DIDRA</name>
<protein>
    <submittedName>
        <fullName evidence="1">Uncharacterized protein</fullName>
    </submittedName>
</protein>
<dbReference type="AlphaFoldDB" id="A0A163HH78"/>
<dbReference type="STRING" id="5454.A0A163HH78"/>
<organism evidence="1 2">
    <name type="scientific">Didymella rabiei</name>
    <name type="common">Chickpea ascochyta blight fungus</name>
    <name type="synonym">Mycosphaerella rabiei</name>
    <dbReference type="NCBI Taxonomy" id="5454"/>
    <lineage>
        <taxon>Eukaryota</taxon>
        <taxon>Fungi</taxon>
        <taxon>Dikarya</taxon>
        <taxon>Ascomycota</taxon>
        <taxon>Pezizomycotina</taxon>
        <taxon>Dothideomycetes</taxon>
        <taxon>Pleosporomycetidae</taxon>
        <taxon>Pleosporales</taxon>
        <taxon>Pleosporineae</taxon>
        <taxon>Didymellaceae</taxon>
        <taxon>Ascochyta</taxon>
    </lineage>
</organism>
<sequence length="223" mass="24013">MANTNILGLTLTLTPAALTALRIAPLIGSTASLTHAYMEWLVTTSFLSPAPIHSATSRFVLGLNALPSPPAVSGQKPNPEEVSQTYAELEHAMQVVVPHWFTTFFNTALYSVVGFNTFTLVSASLNLLVSSSQSGGEESMRFYGIGLVAAATHYAFVPLVGWSVKALIGLCAGRIQGSGEAGREKKAVEWMREWVGWHRIRMATVDTIAWACFAWGVIEALTV</sequence>
<dbReference type="EMBL" id="JYNV01000129">
    <property type="protein sequence ID" value="KZM25288.1"/>
    <property type="molecule type" value="Genomic_DNA"/>
</dbReference>
<accession>A0A163HH78</accession>
<evidence type="ECO:0000313" key="2">
    <source>
        <dbReference type="Proteomes" id="UP000076837"/>
    </source>
</evidence>
<reference evidence="1 2" key="1">
    <citation type="journal article" date="2016" name="Sci. Rep.">
        <title>Draft genome sequencing and secretome analysis of fungal phytopathogen Ascochyta rabiei provides insight into the necrotrophic effector repertoire.</title>
        <authorList>
            <person name="Verma S."/>
            <person name="Gazara R.K."/>
            <person name="Nizam S."/>
            <person name="Parween S."/>
            <person name="Chattopadhyay D."/>
            <person name="Verma P.K."/>
        </authorList>
    </citation>
    <scope>NUCLEOTIDE SEQUENCE [LARGE SCALE GENOMIC DNA]</scope>
    <source>
        <strain evidence="1 2">ArDII</strain>
    </source>
</reference>
<evidence type="ECO:0000313" key="1">
    <source>
        <dbReference type="EMBL" id="KZM25288.1"/>
    </source>
</evidence>
<comment type="caution">
    <text evidence="1">The sequence shown here is derived from an EMBL/GenBank/DDBJ whole genome shotgun (WGS) entry which is preliminary data.</text>
</comment>
<dbReference type="Proteomes" id="UP000076837">
    <property type="component" value="Unassembled WGS sequence"/>
</dbReference>
<proteinExistence type="predicted"/>
<dbReference type="OrthoDB" id="1523883at2759"/>
<keyword evidence="2" id="KW-1185">Reference proteome</keyword>
<gene>
    <name evidence="1" type="ORF">ST47_g3517</name>
</gene>